<reference evidence="3" key="1">
    <citation type="journal article" date="2019" name="Int. J. Syst. Evol. Microbiol.">
        <title>The Global Catalogue of Microorganisms (GCM) 10K type strain sequencing project: providing services to taxonomists for standard genome sequencing and annotation.</title>
        <authorList>
            <consortium name="The Broad Institute Genomics Platform"/>
            <consortium name="The Broad Institute Genome Sequencing Center for Infectious Disease"/>
            <person name="Wu L."/>
            <person name="Ma J."/>
        </authorList>
    </citation>
    <scope>NUCLEOTIDE SEQUENCE [LARGE SCALE GENOMIC DNA]</scope>
    <source>
        <strain evidence="3">JCM 1490</strain>
    </source>
</reference>
<organism evidence="2 3">
    <name type="scientific">Georgenia alba</name>
    <dbReference type="NCBI Taxonomy" id="2233858"/>
    <lineage>
        <taxon>Bacteria</taxon>
        <taxon>Bacillati</taxon>
        <taxon>Actinomycetota</taxon>
        <taxon>Actinomycetes</taxon>
        <taxon>Micrococcales</taxon>
        <taxon>Bogoriellaceae</taxon>
        <taxon>Georgenia</taxon>
    </lineage>
</organism>
<dbReference type="Proteomes" id="UP001596455">
    <property type="component" value="Unassembled WGS sequence"/>
</dbReference>
<dbReference type="SUPFAM" id="SSF53474">
    <property type="entry name" value="alpha/beta-Hydrolases"/>
    <property type="match status" value="1"/>
</dbReference>
<name>A0ABW2Q762_9MICO</name>
<feature type="domain" description="AB hydrolase-1" evidence="1">
    <location>
        <begin position="23"/>
        <end position="255"/>
    </location>
</feature>
<gene>
    <name evidence="2" type="ORF">ACFQQL_01695</name>
</gene>
<dbReference type="EMBL" id="JBHTCQ010000001">
    <property type="protein sequence ID" value="MFC7403807.1"/>
    <property type="molecule type" value="Genomic_DNA"/>
</dbReference>
<dbReference type="InterPro" id="IPR000639">
    <property type="entry name" value="Epox_hydrolase-like"/>
</dbReference>
<sequence length="274" mass="29235">MNRLDLADGHLAYSSRGSGRPPVLLLHGGHLDHRMWDREVEGLGRRTLAVAPDARTHGRSATARAPFRHCDDVAALVRHLDAGPAVLVGVSMGAGAAVDTALEHPDLVRALVLSGAGTNEPEFSEPWALALLARAEDAIRRTDAAAWVETMLELGVGPGRTLEDVDPTVVQRLRKMLEDFVATHVGPGLVPPDHVAGSWQRLPEIQVPVLGVVGALDSIDHQRMCERAVRSVADGRGVVRVDGAAHYPNLEQPAAWDAAVEAFLDDVGVPVPQS</sequence>
<dbReference type="PANTHER" id="PTHR43194">
    <property type="entry name" value="HYDROLASE ALPHA/BETA FOLD FAMILY"/>
    <property type="match status" value="1"/>
</dbReference>
<dbReference type="RefSeq" id="WP_382390617.1">
    <property type="nucleotide sequence ID" value="NZ_JBHTCQ010000001.1"/>
</dbReference>
<dbReference type="InterPro" id="IPR050228">
    <property type="entry name" value="Carboxylesterase_BioH"/>
</dbReference>
<accession>A0ABW2Q762</accession>
<dbReference type="PANTHER" id="PTHR43194:SF2">
    <property type="entry name" value="PEROXISOMAL MEMBRANE PROTEIN LPX1"/>
    <property type="match status" value="1"/>
</dbReference>
<dbReference type="InterPro" id="IPR029058">
    <property type="entry name" value="AB_hydrolase_fold"/>
</dbReference>
<dbReference type="GO" id="GO:0016787">
    <property type="term" value="F:hydrolase activity"/>
    <property type="evidence" value="ECO:0007669"/>
    <property type="project" value="UniProtKB-KW"/>
</dbReference>
<keyword evidence="3" id="KW-1185">Reference proteome</keyword>
<dbReference type="InterPro" id="IPR000073">
    <property type="entry name" value="AB_hydrolase_1"/>
</dbReference>
<comment type="caution">
    <text evidence="2">The sequence shown here is derived from an EMBL/GenBank/DDBJ whole genome shotgun (WGS) entry which is preliminary data.</text>
</comment>
<proteinExistence type="predicted"/>
<keyword evidence="2" id="KW-0378">Hydrolase</keyword>
<evidence type="ECO:0000313" key="3">
    <source>
        <dbReference type="Proteomes" id="UP001596455"/>
    </source>
</evidence>
<evidence type="ECO:0000259" key="1">
    <source>
        <dbReference type="Pfam" id="PF12697"/>
    </source>
</evidence>
<dbReference type="Gene3D" id="3.40.50.1820">
    <property type="entry name" value="alpha/beta hydrolase"/>
    <property type="match status" value="1"/>
</dbReference>
<protein>
    <submittedName>
        <fullName evidence="2">Alpha/beta fold hydrolase</fullName>
    </submittedName>
</protein>
<dbReference type="PRINTS" id="PR00412">
    <property type="entry name" value="EPOXHYDRLASE"/>
</dbReference>
<dbReference type="Pfam" id="PF12697">
    <property type="entry name" value="Abhydrolase_6"/>
    <property type="match status" value="1"/>
</dbReference>
<evidence type="ECO:0000313" key="2">
    <source>
        <dbReference type="EMBL" id="MFC7403807.1"/>
    </source>
</evidence>